<name>A0A914CMT1_9BILA</name>
<reference evidence="4" key="1">
    <citation type="submission" date="2022-11" db="UniProtKB">
        <authorList>
            <consortium name="WormBaseParasite"/>
        </authorList>
    </citation>
    <scope>IDENTIFICATION</scope>
</reference>
<protein>
    <submittedName>
        <fullName evidence="4">Uncharacterized protein</fullName>
    </submittedName>
</protein>
<feature type="region of interest" description="Disordered" evidence="1">
    <location>
        <begin position="1"/>
        <end position="35"/>
    </location>
</feature>
<evidence type="ECO:0000313" key="3">
    <source>
        <dbReference type="Proteomes" id="UP000887540"/>
    </source>
</evidence>
<sequence length="147" mass="17053">MFPAKKPDKDLMTLNRSSSNSTLKNHKRAPSISSNGSDIKMNIENGFGPNAIDQNEVESPNKAGKKNFIKRVFSKTEKDYNRWKHIIGEFKNKVDERQAEIKAEWDIIETRLDFIWIFVFETFNVLNLLSLVYFADLPIPDSKDWLS</sequence>
<dbReference type="AlphaFoldDB" id="A0A914CMT1"/>
<evidence type="ECO:0000256" key="1">
    <source>
        <dbReference type="SAM" id="MobiDB-lite"/>
    </source>
</evidence>
<evidence type="ECO:0000256" key="2">
    <source>
        <dbReference type="SAM" id="Phobius"/>
    </source>
</evidence>
<organism evidence="3 4">
    <name type="scientific">Acrobeloides nanus</name>
    <dbReference type="NCBI Taxonomy" id="290746"/>
    <lineage>
        <taxon>Eukaryota</taxon>
        <taxon>Metazoa</taxon>
        <taxon>Ecdysozoa</taxon>
        <taxon>Nematoda</taxon>
        <taxon>Chromadorea</taxon>
        <taxon>Rhabditida</taxon>
        <taxon>Tylenchina</taxon>
        <taxon>Cephalobomorpha</taxon>
        <taxon>Cephaloboidea</taxon>
        <taxon>Cephalobidae</taxon>
        <taxon>Acrobeloides</taxon>
    </lineage>
</organism>
<keyword evidence="3" id="KW-1185">Reference proteome</keyword>
<feature type="compositionally biased region" description="Basic and acidic residues" evidence="1">
    <location>
        <begin position="1"/>
        <end position="11"/>
    </location>
</feature>
<keyword evidence="2" id="KW-0472">Membrane</keyword>
<feature type="transmembrane region" description="Helical" evidence="2">
    <location>
        <begin position="114"/>
        <end position="135"/>
    </location>
</feature>
<keyword evidence="2" id="KW-0812">Transmembrane</keyword>
<dbReference type="WBParaSite" id="ACRNAN_scaffold12499.g15401.t1">
    <property type="protein sequence ID" value="ACRNAN_scaffold12499.g15401.t1"/>
    <property type="gene ID" value="ACRNAN_scaffold12499.g15401"/>
</dbReference>
<keyword evidence="2" id="KW-1133">Transmembrane helix</keyword>
<proteinExistence type="predicted"/>
<dbReference type="Proteomes" id="UP000887540">
    <property type="component" value="Unplaced"/>
</dbReference>
<evidence type="ECO:0000313" key="4">
    <source>
        <dbReference type="WBParaSite" id="ACRNAN_scaffold12499.g15401.t1"/>
    </source>
</evidence>
<accession>A0A914CMT1</accession>
<feature type="compositionally biased region" description="Polar residues" evidence="1">
    <location>
        <begin position="14"/>
        <end position="23"/>
    </location>
</feature>